<evidence type="ECO:0000256" key="1">
    <source>
        <dbReference type="SAM" id="MobiDB-lite"/>
    </source>
</evidence>
<name>A0A5B7CYK9_PORTR</name>
<reference evidence="2 3" key="1">
    <citation type="submission" date="2019-05" db="EMBL/GenBank/DDBJ databases">
        <title>Another draft genome of Portunus trituberculatus and its Hox gene families provides insights of decapod evolution.</title>
        <authorList>
            <person name="Jeong J.-H."/>
            <person name="Song I."/>
            <person name="Kim S."/>
            <person name="Choi T."/>
            <person name="Kim D."/>
            <person name="Ryu S."/>
            <person name="Kim W."/>
        </authorList>
    </citation>
    <scope>NUCLEOTIDE SEQUENCE [LARGE SCALE GENOMIC DNA]</scope>
    <source>
        <tissue evidence="2">Muscle</tissue>
    </source>
</reference>
<keyword evidence="3" id="KW-1185">Reference proteome</keyword>
<dbReference type="Proteomes" id="UP000324222">
    <property type="component" value="Unassembled WGS sequence"/>
</dbReference>
<feature type="compositionally biased region" description="Polar residues" evidence="1">
    <location>
        <begin position="144"/>
        <end position="153"/>
    </location>
</feature>
<organism evidence="2 3">
    <name type="scientific">Portunus trituberculatus</name>
    <name type="common">Swimming crab</name>
    <name type="synonym">Neptunus trituberculatus</name>
    <dbReference type="NCBI Taxonomy" id="210409"/>
    <lineage>
        <taxon>Eukaryota</taxon>
        <taxon>Metazoa</taxon>
        <taxon>Ecdysozoa</taxon>
        <taxon>Arthropoda</taxon>
        <taxon>Crustacea</taxon>
        <taxon>Multicrustacea</taxon>
        <taxon>Malacostraca</taxon>
        <taxon>Eumalacostraca</taxon>
        <taxon>Eucarida</taxon>
        <taxon>Decapoda</taxon>
        <taxon>Pleocyemata</taxon>
        <taxon>Brachyura</taxon>
        <taxon>Eubrachyura</taxon>
        <taxon>Portunoidea</taxon>
        <taxon>Portunidae</taxon>
        <taxon>Portuninae</taxon>
        <taxon>Portunus</taxon>
    </lineage>
</organism>
<comment type="caution">
    <text evidence="2">The sequence shown here is derived from an EMBL/GenBank/DDBJ whole genome shotgun (WGS) entry which is preliminary data.</text>
</comment>
<gene>
    <name evidence="2" type="ORF">E2C01_005232</name>
</gene>
<dbReference type="EMBL" id="VSRR010000220">
    <property type="protein sequence ID" value="MPC12533.1"/>
    <property type="molecule type" value="Genomic_DNA"/>
</dbReference>
<evidence type="ECO:0000313" key="2">
    <source>
        <dbReference type="EMBL" id="MPC12533.1"/>
    </source>
</evidence>
<evidence type="ECO:0000313" key="3">
    <source>
        <dbReference type="Proteomes" id="UP000324222"/>
    </source>
</evidence>
<protein>
    <submittedName>
        <fullName evidence="2">Uncharacterized protein</fullName>
    </submittedName>
</protein>
<proteinExistence type="predicted"/>
<sequence>MKAESEPQARRRPPRPHQLLCGREAALGHWDGRTLAVLPPVLFHKSVAQVRYQGVGVVRHRRPALPAGGGRHLVYEERHTGQHGHVDHSGSIYHPWGNDVAPDVQVVGRYDSLDGPPHGHQHAAHHGHYPGQQHACPATIEVAAQQQPASGQPHSHRQQQHASEVTPVVQMLRQAREWHLCLAWDAPMLLLAASPEPTTAPYTHHCRCPPATTRHTEHTAKHLHPLPTAALLTHNLKHQQQQVQSHA</sequence>
<feature type="region of interest" description="Disordered" evidence="1">
    <location>
        <begin position="144"/>
        <end position="164"/>
    </location>
</feature>
<accession>A0A5B7CYK9</accession>
<dbReference type="AlphaFoldDB" id="A0A5B7CYK9"/>